<dbReference type="RefSeq" id="WP_345371845.1">
    <property type="nucleotide sequence ID" value="NZ_BAABLM010000001.1"/>
</dbReference>
<dbReference type="SUPFAM" id="SSF81923">
    <property type="entry name" value="Double Clp-N motif"/>
    <property type="match status" value="1"/>
</dbReference>
<protein>
    <recommendedName>
        <fullName evidence="1">Clp R domain-containing protein</fullName>
    </recommendedName>
</protein>
<dbReference type="InterPro" id="IPR036628">
    <property type="entry name" value="Clp_N_dom_sf"/>
</dbReference>
<evidence type="ECO:0000313" key="3">
    <source>
        <dbReference type="Proteomes" id="UP001501295"/>
    </source>
</evidence>
<comment type="caution">
    <text evidence="2">The sequence shown here is derived from an EMBL/GenBank/DDBJ whole genome shotgun (WGS) entry which is preliminary data.</text>
</comment>
<gene>
    <name evidence="2" type="ORF">GCM10025780_00350</name>
</gene>
<evidence type="ECO:0000259" key="1">
    <source>
        <dbReference type="Pfam" id="PF02861"/>
    </source>
</evidence>
<name>A0ABP8VJW7_9MICO</name>
<dbReference type="Pfam" id="PF02861">
    <property type="entry name" value="Clp_N"/>
    <property type="match status" value="1"/>
</dbReference>
<keyword evidence="3" id="KW-1185">Reference proteome</keyword>
<feature type="domain" description="Clp R" evidence="1">
    <location>
        <begin position="27"/>
        <end position="78"/>
    </location>
</feature>
<reference evidence="3" key="1">
    <citation type="journal article" date="2019" name="Int. J. Syst. Evol. Microbiol.">
        <title>The Global Catalogue of Microorganisms (GCM) 10K type strain sequencing project: providing services to taxonomists for standard genome sequencing and annotation.</title>
        <authorList>
            <consortium name="The Broad Institute Genomics Platform"/>
            <consortium name="The Broad Institute Genome Sequencing Center for Infectious Disease"/>
            <person name="Wu L."/>
            <person name="Ma J."/>
        </authorList>
    </citation>
    <scope>NUCLEOTIDE SEQUENCE [LARGE SCALE GENOMIC DNA]</scope>
    <source>
        <strain evidence="3">JCM 18956</strain>
    </source>
</reference>
<sequence length="167" mass="17487">MADAADTNDAANLVGEPAGPRAAWWKAALKEAGERGSATVESEHLLLGIASHSKGKAASALERHGLDYASIDAALAAERQQSLAAAGLPAITFPGASPKVHRGRPNAGASLKDAMARLRRAHRDRRGRVTEVEVVQSILGAELGRVPRLLTLAHVDREALLAELATL</sequence>
<evidence type="ECO:0000313" key="2">
    <source>
        <dbReference type="EMBL" id="GAA4663666.1"/>
    </source>
</evidence>
<proteinExistence type="predicted"/>
<dbReference type="EMBL" id="BAABLM010000001">
    <property type="protein sequence ID" value="GAA4663666.1"/>
    <property type="molecule type" value="Genomic_DNA"/>
</dbReference>
<dbReference type="Gene3D" id="1.10.1780.10">
    <property type="entry name" value="Clp, N-terminal domain"/>
    <property type="match status" value="1"/>
</dbReference>
<organism evidence="2 3">
    <name type="scientific">Frondihabitans cladoniiphilus</name>
    <dbReference type="NCBI Taxonomy" id="715785"/>
    <lineage>
        <taxon>Bacteria</taxon>
        <taxon>Bacillati</taxon>
        <taxon>Actinomycetota</taxon>
        <taxon>Actinomycetes</taxon>
        <taxon>Micrococcales</taxon>
        <taxon>Microbacteriaceae</taxon>
        <taxon>Frondihabitans</taxon>
    </lineage>
</organism>
<dbReference type="Proteomes" id="UP001501295">
    <property type="component" value="Unassembled WGS sequence"/>
</dbReference>
<dbReference type="InterPro" id="IPR004176">
    <property type="entry name" value="Clp_R_N"/>
</dbReference>
<accession>A0ABP8VJW7</accession>